<keyword evidence="4" id="KW-0238">DNA-binding</keyword>
<dbReference type="PANTHER" id="PTHR30265:SF7">
    <property type="entry name" value="TRANSCRIPTION ANTITERMINATION PROTEIN RFAH"/>
    <property type="match status" value="1"/>
</dbReference>
<evidence type="ECO:0000256" key="2">
    <source>
        <dbReference type="ARBA" id="ARBA00023015"/>
    </source>
</evidence>
<keyword evidence="2 4" id="KW-0805">Transcription regulation</keyword>
<accession>A0A1I0CHX4</accession>
<evidence type="ECO:0000313" key="7">
    <source>
        <dbReference type="Proteomes" id="UP000242642"/>
    </source>
</evidence>
<dbReference type="HAMAP" id="MF_00951">
    <property type="entry name" value="RfaH"/>
    <property type="match status" value="1"/>
</dbReference>
<organism evidence="6 7">
    <name type="scientific">Thorsellia anophelis DSM 18579</name>
    <dbReference type="NCBI Taxonomy" id="1123402"/>
    <lineage>
        <taxon>Bacteria</taxon>
        <taxon>Pseudomonadati</taxon>
        <taxon>Pseudomonadota</taxon>
        <taxon>Gammaproteobacteria</taxon>
        <taxon>Enterobacterales</taxon>
        <taxon>Thorselliaceae</taxon>
        <taxon>Thorsellia</taxon>
    </lineage>
</organism>
<dbReference type="NCBIfam" id="NF006534">
    <property type="entry name" value="PRK09014.1"/>
    <property type="match status" value="1"/>
</dbReference>
<name>A0A1I0CHX4_9GAMM</name>
<reference evidence="7" key="1">
    <citation type="submission" date="2016-10" db="EMBL/GenBank/DDBJ databases">
        <authorList>
            <person name="Varghese N."/>
            <person name="Submissions S."/>
        </authorList>
    </citation>
    <scope>NUCLEOTIDE SEQUENCE [LARGE SCALE GENOMIC DNA]</scope>
    <source>
        <strain evidence="7">DSM 18579</strain>
    </source>
</reference>
<dbReference type="PANTHER" id="PTHR30265">
    <property type="entry name" value="RHO-INTERACTING TRANSCRIPTION TERMINATION FACTOR NUSG"/>
    <property type="match status" value="1"/>
</dbReference>
<dbReference type="GO" id="GO:0003677">
    <property type="term" value="F:DNA binding"/>
    <property type="evidence" value="ECO:0007669"/>
    <property type="project" value="UniProtKB-UniRule"/>
</dbReference>
<evidence type="ECO:0000256" key="1">
    <source>
        <dbReference type="ARBA" id="ARBA00022814"/>
    </source>
</evidence>
<dbReference type="SUPFAM" id="SSF82679">
    <property type="entry name" value="N-utilization substance G protein NusG, N-terminal domain"/>
    <property type="match status" value="1"/>
</dbReference>
<dbReference type="Gene3D" id="3.30.70.940">
    <property type="entry name" value="NusG, N-terminal domain"/>
    <property type="match status" value="1"/>
</dbReference>
<gene>
    <name evidence="4" type="primary">rfaH</name>
    <name evidence="6" type="ORF">SAMN02583745_01617</name>
</gene>
<dbReference type="InterPro" id="IPR036735">
    <property type="entry name" value="NGN_dom_sf"/>
</dbReference>
<evidence type="ECO:0000259" key="5">
    <source>
        <dbReference type="SMART" id="SM00738"/>
    </source>
</evidence>
<comment type="function">
    <text evidence="4">Enhances distal genes transcription elongation in a specialized subset of operons that encode extracytoplasmic components. RfaH is recruited into a multi-component RNA polymerase complex by the ops element, which is a short conserved DNA sequence located downstream of the main promoter of these operons. Once bound, RfaH suppresses pausing and inhibits Rho-dependent and intrinsic termination at a subset of sites. Termination signals are bypassed, which allows complete synthesis of long RNA chains.</text>
</comment>
<dbReference type="InterPro" id="IPR006645">
    <property type="entry name" value="NGN-like_dom"/>
</dbReference>
<dbReference type="AlphaFoldDB" id="A0A1I0CHX4"/>
<sequence>MKSWYLIYCKRGQIERAATHLEQQLVNCFFPTFETEKIIRGKRQVVNEPLFPNYLFIQFNPEEIHTTTISGTRGVSYFIRNGLDPAIVPDSLIEGLKIPKEVFIENSDLPKQGETVTITSGVFKGLEAIYHEQNGEMRSVLLVKMLGKDVRKIIDNTDFDKKNELN</sequence>
<dbReference type="Pfam" id="PF02357">
    <property type="entry name" value="NusG"/>
    <property type="match status" value="1"/>
</dbReference>
<keyword evidence="7" id="KW-1185">Reference proteome</keyword>
<evidence type="ECO:0000256" key="3">
    <source>
        <dbReference type="ARBA" id="ARBA00023163"/>
    </source>
</evidence>
<dbReference type="Proteomes" id="UP000242642">
    <property type="component" value="Unassembled WGS sequence"/>
</dbReference>
<dbReference type="GO" id="GO:0001073">
    <property type="term" value="F:transcription antitermination factor activity, DNA binding"/>
    <property type="evidence" value="ECO:0007669"/>
    <property type="project" value="UniProtKB-UniRule"/>
</dbReference>
<comment type="subunit">
    <text evidence="4">Interacts with both the nontemplate DNA and the RNA polymerase (RNAP).</text>
</comment>
<dbReference type="RefSeq" id="WP_093319505.1">
    <property type="nucleotide sequence ID" value="NZ_FOHV01000011.1"/>
</dbReference>
<dbReference type="InterPro" id="IPR010215">
    <property type="entry name" value="Transcription_antiterm_RfaH"/>
</dbReference>
<keyword evidence="3 4" id="KW-0804">Transcription</keyword>
<proteinExistence type="inferred from homology"/>
<dbReference type="OrthoDB" id="9790639at2"/>
<dbReference type="EMBL" id="FOHV01000011">
    <property type="protein sequence ID" value="SET19129.1"/>
    <property type="molecule type" value="Genomic_DNA"/>
</dbReference>
<comment type="similarity">
    <text evidence="4">Belongs to the RfaH family.</text>
</comment>
<dbReference type="GO" id="GO:0006354">
    <property type="term" value="P:DNA-templated transcription elongation"/>
    <property type="evidence" value="ECO:0007669"/>
    <property type="project" value="InterPro"/>
</dbReference>
<protein>
    <recommendedName>
        <fullName evidence="4">Transcription antitermination protein RfaH</fullName>
    </recommendedName>
</protein>
<dbReference type="SMART" id="SM00738">
    <property type="entry name" value="NGN"/>
    <property type="match status" value="1"/>
</dbReference>
<dbReference type="GO" id="GO:0005829">
    <property type="term" value="C:cytosol"/>
    <property type="evidence" value="ECO:0007669"/>
    <property type="project" value="TreeGrafter"/>
</dbReference>
<evidence type="ECO:0000313" key="6">
    <source>
        <dbReference type="EMBL" id="SET19129.1"/>
    </source>
</evidence>
<dbReference type="CDD" id="cd09892">
    <property type="entry name" value="NGN_SP_RfaH"/>
    <property type="match status" value="1"/>
</dbReference>
<dbReference type="NCBIfam" id="TIGR01955">
    <property type="entry name" value="RfaH"/>
    <property type="match status" value="1"/>
</dbReference>
<keyword evidence="1 4" id="KW-0889">Transcription antitermination</keyword>
<dbReference type="STRING" id="1123402.SAMN02583745_01617"/>
<evidence type="ECO:0000256" key="4">
    <source>
        <dbReference type="HAMAP-Rule" id="MF_00951"/>
    </source>
</evidence>
<dbReference type="InterPro" id="IPR043425">
    <property type="entry name" value="NusG-like"/>
</dbReference>
<feature type="domain" description="NusG-like N-terminal" evidence="5">
    <location>
        <begin position="1"/>
        <end position="100"/>
    </location>
</feature>